<name>A0A3B5LQL1_9TELE</name>
<dbReference type="InterPro" id="IPR050504">
    <property type="entry name" value="IgSF_BTN/MOG"/>
</dbReference>
<comment type="subcellular location">
    <subcellularLocation>
        <location evidence="1">Membrane</location>
    </subcellularLocation>
</comment>
<proteinExistence type="predicted"/>
<protein>
    <recommendedName>
        <fullName evidence="4">Immunoglobulin V-set domain-containing protein</fullName>
    </recommendedName>
</protein>
<dbReference type="SUPFAM" id="SSF48726">
    <property type="entry name" value="Immunoglobulin"/>
    <property type="match status" value="1"/>
</dbReference>
<dbReference type="Pfam" id="PF07686">
    <property type="entry name" value="V-set"/>
    <property type="match status" value="1"/>
</dbReference>
<accession>A0A3B5LQL1</accession>
<keyword evidence="2" id="KW-0472">Membrane</keyword>
<dbReference type="GO" id="GO:0005102">
    <property type="term" value="F:signaling receptor binding"/>
    <property type="evidence" value="ECO:0007669"/>
    <property type="project" value="TreeGrafter"/>
</dbReference>
<sequence length="96" mass="11474">MEVWWTRTEPEFMIAYVYQNGSNKAKEQDKFYCERTIMNKAQVKSGDLSLTLKYPTERDSGVYICTFYKKSDVVRQKVILHLVKALWFLNHFINKL</sequence>
<evidence type="ECO:0000259" key="4">
    <source>
        <dbReference type="Pfam" id="PF07686"/>
    </source>
</evidence>
<evidence type="ECO:0000256" key="1">
    <source>
        <dbReference type="ARBA" id="ARBA00004370"/>
    </source>
</evidence>
<dbReference type="Proteomes" id="UP000261380">
    <property type="component" value="Unplaced"/>
</dbReference>
<dbReference type="GO" id="GO:0050852">
    <property type="term" value="P:T cell receptor signaling pathway"/>
    <property type="evidence" value="ECO:0007669"/>
    <property type="project" value="TreeGrafter"/>
</dbReference>
<dbReference type="GO" id="GO:0009897">
    <property type="term" value="C:external side of plasma membrane"/>
    <property type="evidence" value="ECO:0007669"/>
    <property type="project" value="TreeGrafter"/>
</dbReference>
<evidence type="ECO:0000256" key="2">
    <source>
        <dbReference type="ARBA" id="ARBA00023136"/>
    </source>
</evidence>
<dbReference type="InterPro" id="IPR036179">
    <property type="entry name" value="Ig-like_dom_sf"/>
</dbReference>
<keyword evidence="3" id="KW-0393">Immunoglobulin domain</keyword>
<dbReference type="InterPro" id="IPR013106">
    <property type="entry name" value="Ig_V-set"/>
</dbReference>
<dbReference type="PANTHER" id="PTHR24100">
    <property type="entry name" value="BUTYROPHILIN"/>
    <property type="match status" value="1"/>
</dbReference>
<dbReference type="InterPro" id="IPR013783">
    <property type="entry name" value="Ig-like_fold"/>
</dbReference>
<dbReference type="STRING" id="32473.ENSXCOP00000011691"/>
<evidence type="ECO:0000313" key="6">
    <source>
        <dbReference type="Proteomes" id="UP000261380"/>
    </source>
</evidence>
<dbReference type="GO" id="GO:0001817">
    <property type="term" value="P:regulation of cytokine production"/>
    <property type="evidence" value="ECO:0007669"/>
    <property type="project" value="TreeGrafter"/>
</dbReference>
<organism evidence="5 6">
    <name type="scientific">Xiphophorus couchianus</name>
    <name type="common">Monterrey platyfish</name>
    <dbReference type="NCBI Taxonomy" id="32473"/>
    <lineage>
        <taxon>Eukaryota</taxon>
        <taxon>Metazoa</taxon>
        <taxon>Chordata</taxon>
        <taxon>Craniata</taxon>
        <taxon>Vertebrata</taxon>
        <taxon>Euteleostomi</taxon>
        <taxon>Actinopterygii</taxon>
        <taxon>Neopterygii</taxon>
        <taxon>Teleostei</taxon>
        <taxon>Neoteleostei</taxon>
        <taxon>Acanthomorphata</taxon>
        <taxon>Ovalentaria</taxon>
        <taxon>Atherinomorphae</taxon>
        <taxon>Cyprinodontiformes</taxon>
        <taxon>Poeciliidae</taxon>
        <taxon>Poeciliinae</taxon>
        <taxon>Xiphophorus</taxon>
    </lineage>
</organism>
<dbReference type="GeneTree" id="ENSGT01110000270301"/>
<evidence type="ECO:0000256" key="3">
    <source>
        <dbReference type="ARBA" id="ARBA00023319"/>
    </source>
</evidence>
<dbReference type="Gene3D" id="2.60.40.10">
    <property type="entry name" value="Immunoglobulins"/>
    <property type="match status" value="1"/>
</dbReference>
<reference evidence="5" key="1">
    <citation type="submission" date="2025-08" db="UniProtKB">
        <authorList>
            <consortium name="Ensembl"/>
        </authorList>
    </citation>
    <scope>IDENTIFICATION</scope>
</reference>
<dbReference type="AlphaFoldDB" id="A0A3B5LQL1"/>
<dbReference type="Ensembl" id="ENSXCOT00000011824.1">
    <property type="protein sequence ID" value="ENSXCOP00000011691.1"/>
    <property type="gene ID" value="ENSXCOG00000008829.1"/>
</dbReference>
<reference evidence="5" key="2">
    <citation type="submission" date="2025-09" db="UniProtKB">
        <authorList>
            <consortium name="Ensembl"/>
        </authorList>
    </citation>
    <scope>IDENTIFICATION</scope>
</reference>
<dbReference type="PANTHER" id="PTHR24100:SF151">
    <property type="entry name" value="ICOS LIGAND"/>
    <property type="match status" value="1"/>
</dbReference>
<evidence type="ECO:0000313" key="5">
    <source>
        <dbReference type="Ensembl" id="ENSXCOP00000011691.1"/>
    </source>
</evidence>
<keyword evidence="6" id="KW-1185">Reference proteome</keyword>
<feature type="domain" description="Immunoglobulin V-set" evidence="4">
    <location>
        <begin position="2"/>
        <end position="77"/>
    </location>
</feature>